<name>A0A444XZN9_ARAHY</name>
<keyword evidence="9" id="KW-1185">Reference proteome</keyword>
<evidence type="ECO:0000313" key="8">
    <source>
        <dbReference type="EMBL" id="RYQ95148.1"/>
    </source>
</evidence>
<keyword evidence="6" id="KW-0472">Membrane</keyword>
<feature type="compositionally biased region" description="Basic and acidic residues" evidence="5">
    <location>
        <begin position="1"/>
        <end position="12"/>
    </location>
</feature>
<proteinExistence type="predicted"/>
<evidence type="ECO:0000256" key="3">
    <source>
        <dbReference type="ARBA" id="ARBA00022833"/>
    </source>
</evidence>
<evidence type="ECO:0000313" key="9">
    <source>
        <dbReference type="Proteomes" id="UP000289738"/>
    </source>
</evidence>
<dbReference type="PANTHER" id="PTHR33248">
    <property type="entry name" value="ZINC ION-BINDING PROTEIN"/>
    <property type="match status" value="1"/>
</dbReference>
<comment type="caution">
    <text evidence="8">The sequence shown here is derived from an EMBL/GenBank/DDBJ whole genome shotgun (WGS) entry which is preliminary data.</text>
</comment>
<feature type="compositionally biased region" description="Low complexity" evidence="5">
    <location>
        <begin position="17"/>
        <end position="27"/>
    </location>
</feature>
<keyword evidence="6" id="KW-0812">Transmembrane</keyword>
<dbReference type="InterPro" id="IPR010666">
    <property type="entry name" value="Znf_GRF"/>
</dbReference>
<dbReference type="EMBL" id="SDMP01000018">
    <property type="protein sequence ID" value="RYQ95148.1"/>
    <property type="molecule type" value="Genomic_DNA"/>
</dbReference>
<evidence type="ECO:0000259" key="7">
    <source>
        <dbReference type="PROSITE" id="PS51999"/>
    </source>
</evidence>
<evidence type="ECO:0000256" key="4">
    <source>
        <dbReference type="PROSITE-ProRule" id="PRU01343"/>
    </source>
</evidence>
<dbReference type="Proteomes" id="UP000289738">
    <property type="component" value="Chromosome B08"/>
</dbReference>
<keyword evidence="1" id="KW-0479">Metal-binding</keyword>
<feature type="transmembrane region" description="Helical" evidence="6">
    <location>
        <begin position="145"/>
        <end position="165"/>
    </location>
</feature>
<dbReference type="GO" id="GO:0008270">
    <property type="term" value="F:zinc ion binding"/>
    <property type="evidence" value="ECO:0007669"/>
    <property type="project" value="UniProtKB-KW"/>
</dbReference>
<keyword evidence="6" id="KW-1133">Transmembrane helix</keyword>
<evidence type="ECO:0000256" key="2">
    <source>
        <dbReference type="ARBA" id="ARBA00022771"/>
    </source>
</evidence>
<dbReference type="PROSITE" id="PS51999">
    <property type="entry name" value="ZF_GRF"/>
    <property type="match status" value="1"/>
</dbReference>
<gene>
    <name evidence="8" type="ORF">Ahy_B08g090201</name>
</gene>
<accession>A0A444XZN9</accession>
<keyword evidence="3" id="KW-0862">Zinc</keyword>
<dbReference type="AlphaFoldDB" id="A0A444XZN9"/>
<feature type="domain" description="GRF-type" evidence="7">
    <location>
        <begin position="43"/>
        <end position="87"/>
    </location>
</feature>
<keyword evidence="2 4" id="KW-0863">Zinc-finger</keyword>
<organism evidence="8 9">
    <name type="scientific">Arachis hypogaea</name>
    <name type="common">Peanut</name>
    <dbReference type="NCBI Taxonomy" id="3818"/>
    <lineage>
        <taxon>Eukaryota</taxon>
        <taxon>Viridiplantae</taxon>
        <taxon>Streptophyta</taxon>
        <taxon>Embryophyta</taxon>
        <taxon>Tracheophyta</taxon>
        <taxon>Spermatophyta</taxon>
        <taxon>Magnoliopsida</taxon>
        <taxon>eudicotyledons</taxon>
        <taxon>Gunneridae</taxon>
        <taxon>Pentapetalae</taxon>
        <taxon>rosids</taxon>
        <taxon>fabids</taxon>
        <taxon>Fabales</taxon>
        <taxon>Fabaceae</taxon>
        <taxon>Papilionoideae</taxon>
        <taxon>50 kb inversion clade</taxon>
        <taxon>dalbergioids sensu lato</taxon>
        <taxon>Dalbergieae</taxon>
        <taxon>Pterocarpus clade</taxon>
        <taxon>Arachis</taxon>
    </lineage>
</organism>
<evidence type="ECO:0000256" key="6">
    <source>
        <dbReference type="SAM" id="Phobius"/>
    </source>
</evidence>
<sequence>MSRFKDWKRVPLRENSSSDTDGSSTGTASKRKNKKHPFNDGKCYHGIEAVLLKSRTENNLRRWFFRCSLYKKESKLRCEYFVWIDEVEDEYKDKAIRDTNLLQHSLSWEYNTITSEEIYPDDACVKLLFNQNNRMRAEINDLRKLIIGLYMKMRILCVMVVYNLLK</sequence>
<reference evidence="8 9" key="1">
    <citation type="submission" date="2019-01" db="EMBL/GenBank/DDBJ databases">
        <title>Sequencing of cultivated peanut Arachis hypogaea provides insights into genome evolution and oil improvement.</title>
        <authorList>
            <person name="Chen X."/>
        </authorList>
    </citation>
    <scope>NUCLEOTIDE SEQUENCE [LARGE SCALE GENOMIC DNA]</scope>
    <source>
        <strain evidence="9">cv. Fuhuasheng</strain>
        <tissue evidence="8">Leaves</tissue>
    </source>
</reference>
<feature type="region of interest" description="Disordered" evidence="5">
    <location>
        <begin position="1"/>
        <end position="34"/>
    </location>
</feature>
<evidence type="ECO:0000256" key="5">
    <source>
        <dbReference type="SAM" id="MobiDB-lite"/>
    </source>
</evidence>
<evidence type="ECO:0000256" key="1">
    <source>
        <dbReference type="ARBA" id="ARBA00022723"/>
    </source>
</evidence>
<protein>
    <recommendedName>
        <fullName evidence="7">GRF-type domain-containing protein</fullName>
    </recommendedName>
</protein>